<feature type="domain" description="ABC transmembrane type-2" evidence="10">
    <location>
        <begin position="32"/>
        <end position="250"/>
    </location>
</feature>
<sequence>MNVDWKIIRKYIPLLQQLVLRDLKIKYRRSFLGYLWSLMNPLLMMWILTMIFSYVFRFDIPNYPLYLITGQIVFGFFSESTTVAMSAVLSNAGLLKKVYLPKFVFPLASVISSFVNMLFSLVAIFIVMVATDVSLQPTLLFLPLGLVILFVFSLGIGLALSSLSVYFRDMFHLYGVLTTAWSFATPIFYPVNIIPEDLRYILYYNPLYYILDFFRKIILYDTVPDGSDIMLCIAISCISLVVGISIFRKLQNKFVMYI</sequence>
<evidence type="ECO:0000256" key="1">
    <source>
        <dbReference type="ARBA" id="ARBA00004429"/>
    </source>
</evidence>
<keyword evidence="7 9" id="KW-1133">Transmembrane helix</keyword>
<feature type="transmembrane region" description="Helical" evidence="9">
    <location>
        <begin position="103"/>
        <end position="128"/>
    </location>
</feature>
<feature type="transmembrane region" description="Helical" evidence="9">
    <location>
        <begin position="171"/>
        <end position="189"/>
    </location>
</feature>
<evidence type="ECO:0000256" key="2">
    <source>
        <dbReference type="ARBA" id="ARBA00007783"/>
    </source>
</evidence>
<comment type="caution">
    <text evidence="11">The sequence shown here is derived from an EMBL/GenBank/DDBJ whole genome shotgun (WGS) entry which is preliminary data.</text>
</comment>
<gene>
    <name evidence="11" type="ORF">FYJ84_09175</name>
</gene>
<keyword evidence="4 9" id="KW-1003">Cell membrane</keyword>
<dbReference type="PANTHER" id="PTHR30413:SF8">
    <property type="entry name" value="TRANSPORT PERMEASE PROTEIN"/>
    <property type="match status" value="1"/>
</dbReference>
<dbReference type="InterPro" id="IPR047817">
    <property type="entry name" value="ABC2_TM_bact-type"/>
</dbReference>
<feature type="transmembrane region" description="Helical" evidence="9">
    <location>
        <begin position="140"/>
        <end position="159"/>
    </location>
</feature>
<dbReference type="PRINTS" id="PR00164">
    <property type="entry name" value="ABC2TRNSPORT"/>
</dbReference>
<dbReference type="GO" id="GO:0140359">
    <property type="term" value="F:ABC-type transporter activity"/>
    <property type="evidence" value="ECO:0007669"/>
    <property type="project" value="InterPro"/>
</dbReference>
<evidence type="ECO:0000256" key="7">
    <source>
        <dbReference type="ARBA" id="ARBA00022989"/>
    </source>
</evidence>
<feature type="transmembrane region" description="Helical" evidence="9">
    <location>
        <begin position="228"/>
        <end position="247"/>
    </location>
</feature>
<evidence type="ECO:0000256" key="4">
    <source>
        <dbReference type="ARBA" id="ARBA00022475"/>
    </source>
</evidence>
<dbReference type="GO" id="GO:0015920">
    <property type="term" value="P:lipopolysaccharide transport"/>
    <property type="evidence" value="ECO:0007669"/>
    <property type="project" value="TreeGrafter"/>
</dbReference>
<dbReference type="EMBL" id="VUNR01000017">
    <property type="protein sequence ID" value="MSU09155.1"/>
    <property type="molecule type" value="Genomic_DNA"/>
</dbReference>
<dbReference type="Proteomes" id="UP000433181">
    <property type="component" value="Unassembled WGS sequence"/>
</dbReference>
<evidence type="ECO:0000313" key="12">
    <source>
        <dbReference type="Proteomes" id="UP000433181"/>
    </source>
</evidence>
<evidence type="ECO:0000313" key="11">
    <source>
        <dbReference type="EMBL" id="MSU09155.1"/>
    </source>
</evidence>
<keyword evidence="8 9" id="KW-0472">Membrane</keyword>
<organism evidence="11 12">
    <name type="scientific">Anaerovibrio slackiae</name>
    <dbReference type="NCBI Taxonomy" id="2652309"/>
    <lineage>
        <taxon>Bacteria</taxon>
        <taxon>Bacillati</taxon>
        <taxon>Bacillota</taxon>
        <taxon>Negativicutes</taxon>
        <taxon>Selenomonadales</taxon>
        <taxon>Selenomonadaceae</taxon>
        <taxon>Anaerovibrio</taxon>
    </lineage>
</organism>
<feature type="transmembrane region" description="Helical" evidence="9">
    <location>
        <begin position="68"/>
        <end position="91"/>
    </location>
</feature>
<keyword evidence="5" id="KW-0997">Cell inner membrane</keyword>
<comment type="similarity">
    <text evidence="2 9">Belongs to the ABC-2 integral membrane protein family.</text>
</comment>
<dbReference type="RefSeq" id="WP_154407318.1">
    <property type="nucleotide sequence ID" value="NZ_VUNR01000017.1"/>
</dbReference>
<dbReference type="InterPro" id="IPR013525">
    <property type="entry name" value="ABC2_TM"/>
</dbReference>
<keyword evidence="3 9" id="KW-0813">Transport</keyword>
<keyword evidence="6 9" id="KW-0812">Transmembrane</keyword>
<evidence type="ECO:0000256" key="3">
    <source>
        <dbReference type="ARBA" id="ARBA00022448"/>
    </source>
</evidence>
<proteinExistence type="inferred from homology"/>
<dbReference type="GeneID" id="96779089"/>
<feature type="transmembrane region" description="Helical" evidence="9">
    <location>
        <begin position="31"/>
        <end position="56"/>
    </location>
</feature>
<dbReference type="GO" id="GO:0043190">
    <property type="term" value="C:ATP-binding cassette (ABC) transporter complex"/>
    <property type="evidence" value="ECO:0007669"/>
    <property type="project" value="InterPro"/>
</dbReference>
<dbReference type="AlphaFoldDB" id="A0A6I2UHE6"/>
<evidence type="ECO:0000256" key="9">
    <source>
        <dbReference type="RuleBase" id="RU361157"/>
    </source>
</evidence>
<protein>
    <recommendedName>
        <fullName evidence="9">Transport permease protein</fullName>
    </recommendedName>
</protein>
<dbReference type="InterPro" id="IPR000412">
    <property type="entry name" value="ABC_2_transport"/>
</dbReference>
<dbReference type="PROSITE" id="PS51012">
    <property type="entry name" value="ABC_TM2"/>
    <property type="match status" value="1"/>
</dbReference>
<name>A0A6I2UHE6_9FIRM</name>
<evidence type="ECO:0000259" key="10">
    <source>
        <dbReference type="PROSITE" id="PS51012"/>
    </source>
</evidence>
<accession>A0A6I2UHE6</accession>
<evidence type="ECO:0000256" key="8">
    <source>
        <dbReference type="ARBA" id="ARBA00023136"/>
    </source>
</evidence>
<comment type="subcellular location">
    <subcellularLocation>
        <location evidence="1">Cell inner membrane</location>
        <topology evidence="1">Multi-pass membrane protein</topology>
    </subcellularLocation>
    <subcellularLocation>
        <location evidence="9">Cell membrane</location>
        <topology evidence="9">Multi-pass membrane protein</topology>
    </subcellularLocation>
</comment>
<evidence type="ECO:0000256" key="6">
    <source>
        <dbReference type="ARBA" id="ARBA00022692"/>
    </source>
</evidence>
<dbReference type="PANTHER" id="PTHR30413">
    <property type="entry name" value="INNER MEMBRANE TRANSPORT PERMEASE"/>
    <property type="match status" value="1"/>
</dbReference>
<keyword evidence="12" id="KW-1185">Reference proteome</keyword>
<evidence type="ECO:0000256" key="5">
    <source>
        <dbReference type="ARBA" id="ARBA00022519"/>
    </source>
</evidence>
<dbReference type="Pfam" id="PF01061">
    <property type="entry name" value="ABC2_membrane"/>
    <property type="match status" value="1"/>
</dbReference>
<reference evidence="11 12" key="1">
    <citation type="submission" date="2019-08" db="EMBL/GenBank/DDBJ databases">
        <title>In-depth cultivation of the pig gut microbiome towards novel bacterial diversity and tailored functional studies.</title>
        <authorList>
            <person name="Wylensek D."/>
            <person name="Hitch T.C.A."/>
            <person name="Clavel T."/>
        </authorList>
    </citation>
    <scope>NUCLEOTIDE SEQUENCE [LARGE SCALE GENOMIC DNA]</scope>
    <source>
        <strain evidence="11 12">WCA-693-APC-5D-A</strain>
    </source>
</reference>